<reference evidence="4" key="2">
    <citation type="submission" date="2020-09" db="EMBL/GenBank/DDBJ databases">
        <authorList>
            <person name="Sun Q."/>
            <person name="Kim S."/>
        </authorList>
    </citation>
    <scope>NUCLEOTIDE SEQUENCE</scope>
    <source>
        <strain evidence="4">KCTC 32437</strain>
    </source>
</reference>
<dbReference type="EMBL" id="BMZE01000003">
    <property type="protein sequence ID" value="GHA31403.1"/>
    <property type="molecule type" value="Genomic_DNA"/>
</dbReference>
<keyword evidence="5" id="KW-1185">Reference proteome</keyword>
<dbReference type="PROSITE" id="PS51186">
    <property type="entry name" value="GNAT"/>
    <property type="match status" value="1"/>
</dbReference>
<evidence type="ECO:0000313" key="5">
    <source>
        <dbReference type="Proteomes" id="UP000646579"/>
    </source>
</evidence>
<dbReference type="PANTHER" id="PTHR10545">
    <property type="entry name" value="DIAMINE N-ACETYLTRANSFERASE"/>
    <property type="match status" value="1"/>
</dbReference>
<dbReference type="SUPFAM" id="SSF55729">
    <property type="entry name" value="Acyl-CoA N-acyltransferases (Nat)"/>
    <property type="match status" value="1"/>
</dbReference>
<name>A0A918SBY7_9HYPH</name>
<keyword evidence="1" id="KW-0808">Transferase</keyword>
<evidence type="ECO:0000256" key="2">
    <source>
        <dbReference type="ARBA" id="ARBA00023315"/>
    </source>
</evidence>
<dbReference type="CDD" id="cd04301">
    <property type="entry name" value="NAT_SF"/>
    <property type="match status" value="1"/>
</dbReference>
<proteinExistence type="predicted"/>
<dbReference type="PANTHER" id="PTHR10545:SF29">
    <property type="entry name" value="GH14572P-RELATED"/>
    <property type="match status" value="1"/>
</dbReference>
<evidence type="ECO:0000256" key="1">
    <source>
        <dbReference type="ARBA" id="ARBA00022679"/>
    </source>
</evidence>
<keyword evidence="2" id="KW-0012">Acyltransferase</keyword>
<protein>
    <submittedName>
        <fullName evidence="4">N-acetyltransferase</fullName>
    </submittedName>
</protein>
<accession>A0A918SBY7</accession>
<gene>
    <name evidence="4" type="ORF">GCM10007989_29310</name>
</gene>
<dbReference type="Pfam" id="PF00583">
    <property type="entry name" value="Acetyltransf_1"/>
    <property type="match status" value="1"/>
</dbReference>
<sequence length="163" mass="18140">MVPVEPIAGLVVREASPADLPVLAELWSAFEAWLNAIADPEPVERKAFDRFEELAFGETPLCRVLLAELDGEAVGYLVYYMGVWMDDLAPCLHVADLFVETARHGSGIGSAMMAEARKIGISQGAGRMMWTVWRQNSTAELFYRSLGAERFDEEVLMHLPLPR</sequence>
<dbReference type="InterPro" id="IPR051016">
    <property type="entry name" value="Diverse_Substrate_AcTransf"/>
</dbReference>
<dbReference type="InterPro" id="IPR000182">
    <property type="entry name" value="GNAT_dom"/>
</dbReference>
<dbReference type="InterPro" id="IPR016181">
    <property type="entry name" value="Acyl_CoA_acyltransferase"/>
</dbReference>
<evidence type="ECO:0000313" key="4">
    <source>
        <dbReference type="EMBL" id="GHA31403.1"/>
    </source>
</evidence>
<feature type="domain" description="N-acetyltransferase" evidence="3">
    <location>
        <begin position="10"/>
        <end position="162"/>
    </location>
</feature>
<evidence type="ECO:0000259" key="3">
    <source>
        <dbReference type="PROSITE" id="PS51186"/>
    </source>
</evidence>
<dbReference type="Gene3D" id="3.40.630.30">
    <property type="match status" value="1"/>
</dbReference>
<dbReference type="AlphaFoldDB" id="A0A918SBY7"/>
<comment type="caution">
    <text evidence="4">The sequence shown here is derived from an EMBL/GenBank/DDBJ whole genome shotgun (WGS) entry which is preliminary data.</text>
</comment>
<organism evidence="4 5">
    <name type="scientific">Devosia pacifica</name>
    <dbReference type="NCBI Taxonomy" id="1335967"/>
    <lineage>
        <taxon>Bacteria</taxon>
        <taxon>Pseudomonadati</taxon>
        <taxon>Pseudomonadota</taxon>
        <taxon>Alphaproteobacteria</taxon>
        <taxon>Hyphomicrobiales</taxon>
        <taxon>Devosiaceae</taxon>
        <taxon>Devosia</taxon>
    </lineage>
</organism>
<reference evidence="4" key="1">
    <citation type="journal article" date="2014" name="Int. J. Syst. Evol. Microbiol.">
        <title>Complete genome sequence of Corynebacterium casei LMG S-19264T (=DSM 44701T), isolated from a smear-ripened cheese.</title>
        <authorList>
            <consortium name="US DOE Joint Genome Institute (JGI-PGF)"/>
            <person name="Walter F."/>
            <person name="Albersmeier A."/>
            <person name="Kalinowski J."/>
            <person name="Ruckert C."/>
        </authorList>
    </citation>
    <scope>NUCLEOTIDE SEQUENCE</scope>
    <source>
        <strain evidence="4">KCTC 32437</strain>
    </source>
</reference>
<dbReference type="Proteomes" id="UP000646579">
    <property type="component" value="Unassembled WGS sequence"/>
</dbReference>
<dbReference type="GO" id="GO:0008080">
    <property type="term" value="F:N-acetyltransferase activity"/>
    <property type="evidence" value="ECO:0007669"/>
    <property type="project" value="TreeGrafter"/>
</dbReference>